<keyword evidence="2" id="KW-0328">Glycosyltransferase</keyword>
<evidence type="ECO:0000259" key="8">
    <source>
        <dbReference type="Pfam" id="PF00535"/>
    </source>
</evidence>
<gene>
    <name evidence="9" type="ORF">METZ01_LOCUS456008</name>
</gene>
<protein>
    <recommendedName>
        <fullName evidence="8">Glycosyltransferase 2-like domain-containing protein</fullName>
    </recommendedName>
</protein>
<dbReference type="GO" id="GO:0009103">
    <property type="term" value="P:lipopolysaccharide biosynthetic process"/>
    <property type="evidence" value="ECO:0007669"/>
    <property type="project" value="UniProtKB-KW"/>
</dbReference>
<sequence>MPNAKQNTKGWEGSFVENMLSVLIPAHNEEKEINRTIRDLTKTLEREKIKHELLVVNDNSTDRTKEILNNLSSQIATVRYVDNAPPNGYGQAVKAGLTAFRGECVAIVMADGSDDPEDLVKFYRKWSEGYDCVFGNRFSNQSKVIDYPWPKLCLNRLGNHFIGLLFSIDYKDTTNAFKLYGRNVIASLTPLQSSGFNLTVE</sequence>
<evidence type="ECO:0000256" key="7">
    <source>
        <dbReference type="ARBA" id="ARBA00023136"/>
    </source>
</evidence>
<dbReference type="Pfam" id="PF00535">
    <property type="entry name" value="Glycos_transf_2"/>
    <property type="match status" value="1"/>
</dbReference>
<evidence type="ECO:0000313" key="9">
    <source>
        <dbReference type="EMBL" id="SVE03154.1"/>
    </source>
</evidence>
<keyword evidence="1" id="KW-1003">Cell membrane</keyword>
<dbReference type="InterPro" id="IPR001173">
    <property type="entry name" value="Glyco_trans_2-like"/>
</dbReference>
<dbReference type="PANTHER" id="PTHR48090">
    <property type="entry name" value="UNDECAPRENYL-PHOSPHATE 4-DEOXY-4-FORMAMIDO-L-ARABINOSE TRANSFERASE-RELATED"/>
    <property type="match status" value="1"/>
</dbReference>
<keyword evidence="5" id="KW-0448">Lipopolysaccharide biosynthesis</keyword>
<feature type="non-terminal residue" evidence="9">
    <location>
        <position position="201"/>
    </location>
</feature>
<keyword evidence="3" id="KW-0808">Transferase</keyword>
<feature type="domain" description="Glycosyltransferase 2-like" evidence="8">
    <location>
        <begin position="21"/>
        <end position="185"/>
    </location>
</feature>
<name>A0A383A679_9ZZZZ</name>
<evidence type="ECO:0000256" key="5">
    <source>
        <dbReference type="ARBA" id="ARBA00022985"/>
    </source>
</evidence>
<dbReference type="GO" id="GO:0005886">
    <property type="term" value="C:plasma membrane"/>
    <property type="evidence" value="ECO:0007669"/>
    <property type="project" value="TreeGrafter"/>
</dbReference>
<dbReference type="InterPro" id="IPR050256">
    <property type="entry name" value="Glycosyltransferase_2"/>
</dbReference>
<keyword evidence="4" id="KW-0812">Transmembrane</keyword>
<keyword evidence="6" id="KW-1133">Transmembrane helix</keyword>
<evidence type="ECO:0000256" key="6">
    <source>
        <dbReference type="ARBA" id="ARBA00022989"/>
    </source>
</evidence>
<dbReference type="GO" id="GO:0099621">
    <property type="term" value="F:undecaprenyl-phosphate 4-deoxy-4-formamido-L-arabinose transferase activity"/>
    <property type="evidence" value="ECO:0007669"/>
    <property type="project" value="TreeGrafter"/>
</dbReference>
<keyword evidence="7" id="KW-0472">Membrane</keyword>
<reference evidence="9" key="1">
    <citation type="submission" date="2018-05" db="EMBL/GenBank/DDBJ databases">
        <authorList>
            <person name="Lanie J.A."/>
            <person name="Ng W.-L."/>
            <person name="Kazmierczak K.M."/>
            <person name="Andrzejewski T.M."/>
            <person name="Davidsen T.M."/>
            <person name="Wayne K.J."/>
            <person name="Tettelin H."/>
            <person name="Glass J.I."/>
            <person name="Rusch D."/>
            <person name="Podicherti R."/>
            <person name="Tsui H.-C.T."/>
            <person name="Winkler M.E."/>
        </authorList>
    </citation>
    <scope>NUCLEOTIDE SEQUENCE</scope>
</reference>
<dbReference type="PANTHER" id="PTHR48090:SF3">
    <property type="entry name" value="UNDECAPRENYL-PHOSPHATE 4-DEOXY-4-FORMAMIDO-L-ARABINOSE TRANSFERASE"/>
    <property type="match status" value="1"/>
</dbReference>
<evidence type="ECO:0000256" key="4">
    <source>
        <dbReference type="ARBA" id="ARBA00022692"/>
    </source>
</evidence>
<organism evidence="9">
    <name type="scientific">marine metagenome</name>
    <dbReference type="NCBI Taxonomy" id="408172"/>
    <lineage>
        <taxon>unclassified sequences</taxon>
        <taxon>metagenomes</taxon>
        <taxon>ecological metagenomes</taxon>
    </lineage>
</organism>
<dbReference type="CDD" id="cd04179">
    <property type="entry name" value="DPM_DPG-synthase_like"/>
    <property type="match status" value="1"/>
</dbReference>
<dbReference type="AlphaFoldDB" id="A0A383A679"/>
<evidence type="ECO:0000256" key="2">
    <source>
        <dbReference type="ARBA" id="ARBA00022676"/>
    </source>
</evidence>
<evidence type="ECO:0000256" key="3">
    <source>
        <dbReference type="ARBA" id="ARBA00022679"/>
    </source>
</evidence>
<dbReference type="InterPro" id="IPR029044">
    <property type="entry name" value="Nucleotide-diphossugar_trans"/>
</dbReference>
<dbReference type="EMBL" id="UINC01189459">
    <property type="protein sequence ID" value="SVE03154.1"/>
    <property type="molecule type" value="Genomic_DNA"/>
</dbReference>
<dbReference type="SUPFAM" id="SSF53448">
    <property type="entry name" value="Nucleotide-diphospho-sugar transferases"/>
    <property type="match status" value="1"/>
</dbReference>
<evidence type="ECO:0000256" key="1">
    <source>
        <dbReference type="ARBA" id="ARBA00022475"/>
    </source>
</evidence>
<proteinExistence type="predicted"/>
<accession>A0A383A679</accession>
<dbReference type="Gene3D" id="3.90.550.10">
    <property type="entry name" value="Spore Coat Polysaccharide Biosynthesis Protein SpsA, Chain A"/>
    <property type="match status" value="1"/>
</dbReference>